<dbReference type="AlphaFoldDB" id="A0A935CCP3"/>
<name>A0A935CCP3_9MICO</name>
<sequence length="398" mass="40646">MVTSLPRYAARYAARRTSGAQPRGPRARRALVTLTVLTVTAVTGCSAGQGDGWSALGPLSAQVGAVVTLTAVGDLLVAGRSTGAGEPALEVLADGTWTSRPVQAVTPYGRVAQWLSIVAAPDGSLLAVGGARGGAHANVRWTVWRGSVAAGLTEQEQTFSTFGGWGAGDQVGPVLTAAGPLLVGSWEGAQAGLDLATWVPDGEAWVRQPSAGTALESTPTQLMGARSVAAWGSGALITGSVVRLGDGAVRKVPAIWRSTTGNAGWTRVDLPDSGQAGEAVSAACTEAECTVAGWVDGRLAVWRVGADGGARRVDGIPSVAVRDSDLIPAPALVEGRAVLLVTDHDSSRNATVVVEGRTGWSRGPGPWGTVQAFTAIGSTLYAVCQHGDTPLQVWAHRL</sequence>
<protein>
    <submittedName>
        <fullName evidence="1">Exo-alpha-sialidase</fullName>
    </submittedName>
</protein>
<evidence type="ECO:0000313" key="2">
    <source>
        <dbReference type="Proteomes" id="UP000718281"/>
    </source>
</evidence>
<dbReference type="CDD" id="cd15482">
    <property type="entry name" value="Sialidase_non-viral"/>
    <property type="match status" value="1"/>
</dbReference>
<reference evidence="1 2" key="1">
    <citation type="submission" date="2020-10" db="EMBL/GenBank/DDBJ databases">
        <title>Connecting structure to function with the recovery of over 1000 high-quality activated sludge metagenome-assembled genomes encoding full-length rRNA genes using long-read sequencing.</title>
        <authorList>
            <person name="Singleton C.M."/>
            <person name="Petriglieri F."/>
            <person name="Kristensen J.M."/>
            <person name="Kirkegaard R.H."/>
            <person name="Michaelsen T.Y."/>
            <person name="Andersen M.H."/>
            <person name="Karst S.M."/>
            <person name="Dueholm M.S."/>
            <person name="Nielsen P.H."/>
            <person name="Albertsen M."/>
        </authorList>
    </citation>
    <scope>NUCLEOTIDE SEQUENCE [LARGE SCALE GENOMIC DNA]</scope>
    <source>
        <strain evidence="1">AalE_18-Q3-R2-46_BAT3C.188</strain>
    </source>
</reference>
<comment type="caution">
    <text evidence="1">The sequence shown here is derived from an EMBL/GenBank/DDBJ whole genome shotgun (WGS) entry which is preliminary data.</text>
</comment>
<dbReference type="EMBL" id="JADIXZ010000003">
    <property type="protein sequence ID" value="MBK6300214.1"/>
    <property type="molecule type" value="Genomic_DNA"/>
</dbReference>
<dbReference type="Proteomes" id="UP000718281">
    <property type="component" value="Unassembled WGS sequence"/>
</dbReference>
<organism evidence="1 2">
    <name type="scientific">Candidatus Phosphoribacter hodrii</name>
    <dbReference type="NCBI Taxonomy" id="2953743"/>
    <lineage>
        <taxon>Bacteria</taxon>
        <taxon>Bacillati</taxon>
        <taxon>Actinomycetota</taxon>
        <taxon>Actinomycetes</taxon>
        <taxon>Micrococcales</taxon>
        <taxon>Dermatophilaceae</taxon>
        <taxon>Candidatus Phosphoribacter</taxon>
    </lineage>
</organism>
<gene>
    <name evidence="1" type="ORF">IPF40_03890</name>
</gene>
<evidence type="ECO:0000313" key="1">
    <source>
        <dbReference type="EMBL" id="MBK6300214.1"/>
    </source>
</evidence>
<accession>A0A935CCP3</accession>
<proteinExistence type="predicted"/>